<dbReference type="PRINTS" id="PR00453">
    <property type="entry name" value="VWFADOMAIN"/>
</dbReference>
<sequence>MLNLKETRLFLVVVITFFISTSSQNIETRNYISIKPNNAGISSYFGKDIAITSIGNNDNVVYIGAPLMGVSASENEAKPGAMYRCEVIANGWEKITCSNVVNVGETSGAIGMTLSKQPTSLNAVLCGPQYYFSCPNSNVDQRVIGVCYEYYENGDRHLLPSPAPTDCPTGNGELVIDIIFVVDESGSVGTSNFNSGLTWIENVLLGFVDDINDGRVHVGLITFSDFSTLEISLTSRSFAVLRNEMSTIRYSRGITRTDRGINRAIGQFNGAGRSNVPQLMIVITDGKASAPRDLSIAVGTARDAGILMAAVGVGSDSDIDQDELLEIAGSNDRVFRANGFGDLDSILSGLQGVITDSAQQSLEGQISNTTTELTAAQMGMSGHFSETGNLYIGAVGAYDRAGSVFHYRSNNDNLEFVENLDDNDLENLFQLNVSSGLKEAYLGYSVTSGKFFGGSTEYVATGSPRYQLKGVVVIYAKDAFGVRSPLTPLHPASHELWQLGAYFGHSLCSIDLNKDSFDDLLVSAPLYSDATGYDQGRVFVFLNDPTNPGFELGRNPVVLRGSNANEARFGMSVVRAGDIDLNGYEDVIVGAPLEELATGGSGAVYLYLGSEKGLSETNKQRILGSSIASSLHHFGASIANTDVDGNGYTDTAIGAPSSDTVIILRTRPVVDIEVALTILGLPVIDVESCVTNRNQACISFQYCIRGFRRSGGTTGRFDVDVYLDLDSVFSDPTLKRFTFFRETSYSRQDMLSVSFDQTCLTYSAELNIDTLGSLAAGGAFDVTPNVQLSYELNKASTTALLSHVLDPIASHFKSANWNFLTGCSGLNGRCEHDLTVEASFSLPESGTPYVLRPAPGLLSVSVKITNQGPHNSYFTKINITSGALSLSRVTGSCVTVSEEDSTPTVTVLRYAGTTAILNDLMPSGNTCNFTLEFDLASLTSTARSPEISIAGVLYSNAGDSQIAYDENLDNNIFQFNRPVLYDASLSITSSSDPTAVFYRPVAIGNSINSLNDASLGGESTNIKHIHTVYSVGPLRVPDLTMTFSWPKETKQGHPLFYLHDFGCFPSEKCQCYTRNKINVYNLPLRNDTEAVNFPVVVPETNLDNPRPTCEDTACDSITCEVIDLNPFVTITVDASLKVWLPTFYQLPEQYSGPVKMFSEVTFDATDLPLHPQAAFFSNKAETTVSLHVPPIPIESDNSVNIGAIIGGILAGVALLSIAVLVMWKLGFFKSKYRERMRRSIRERDHQYEVIQ</sequence>
<dbReference type="InterPro" id="IPR032695">
    <property type="entry name" value="Integrin_dom_sf"/>
</dbReference>
<dbReference type="InterPro" id="IPR000413">
    <property type="entry name" value="Integrin_alpha"/>
</dbReference>
<dbReference type="PANTHER" id="PTHR23220">
    <property type="entry name" value="INTEGRIN ALPHA"/>
    <property type="match status" value="1"/>
</dbReference>
<evidence type="ECO:0000256" key="9">
    <source>
        <dbReference type="ARBA" id="ARBA00022989"/>
    </source>
</evidence>
<evidence type="ECO:0000256" key="8">
    <source>
        <dbReference type="ARBA" id="ARBA00022889"/>
    </source>
</evidence>
<organism evidence="18 19">
    <name type="scientific">Clavelina lepadiformis</name>
    <name type="common">Light-bulb sea squirt</name>
    <name type="synonym">Ascidia lepadiformis</name>
    <dbReference type="NCBI Taxonomy" id="159417"/>
    <lineage>
        <taxon>Eukaryota</taxon>
        <taxon>Metazoa</taxon>
        <taxon>Chordata</taxon>
        <taxon>Tunicata</taxon>
        <taxon>Ascidiacea</taxon>
        <taxon>Aplousobranchia</taxon>
        <taxon>Clavelinidae</taxon>
        <taxon>Clavelina</taxon>
    </lineage>
</organism>
<feature type="signal peptide" evidence="16">
    <location>
        <begin position="1"/>
        <end position="23"/>
    </location>
</feature>
<evidence type="ECO:0000256" key="14">
    <source>
        <dbReference type="ARBA" id="ARBA00023180"/>
    </source>
</evidence>
<evidence type="ECO:0000256" key="3">
    <source>
        <dbReference type="ARBA" id="ARBA00022692"/>
    </source>
</evidence>
<evidence type="ECO:0000256" key="11">
    <source>
        <dbReference type="ARBA" id="ARBA00023136"/>
    </source>
</evidence>
<evidence type="ECO:0000256" key="7">
    <source>
        <dbReference type="ARBA" id="ARBA00022837"/>
    </source>
</evidence>
<dbReference type="EMBL" id="CAWYQH010000013">
    <property type="protein sequence ID" value="CAK8675177.1"/>
    <property type="molecule type" value="Genomic_DNA"/>
</dbReference>
<keyword evidence="3 16" id="KW-0812">Transmembrane</keyword>
<keyword evidence="19" id="KW-1185">Reference proteome</keyword>
<dbReference type="SMART" id="SM00327">
    <property type="entry name" value="VWA"/>
    <property type="match status" value="1"/>
</dbReference>
<evidence type="ECO:0000256" key="2">
    <source>
        <dbReference type="ARBA" id="ARBA00008054"/>
    </source>
</evidence>
<keyword evidence="4" id="KW-0479">Metal-binding</keyword>
<gene>
    <name evidence="18" type="ORF">CVLEPA_LOCUS4785</name>
</gene>
<dbReference type="SUPFAM" id="SSF53300">
    <property type="entry name" value="vWA-like"/>
    <property type="match status" value="1"/>
</dbReference>
<evidence type="ECO:0000256" key="13">
    <source>
        <dbReference type="ARBA" id="ARBA00023170"/>
    </source>
</evidence>
<dbReference type="PRINTS" id="PR01185">
    <property type="entry name" value="INTEGRINA"/>
</dbReference>
<name>A0ABP0F659_CLALP</name>
<protein>
    <recommendedName>
        <fullName evidence="17">VWFA domain-containing protein</fullName>
    </recommendedName>
</protein>
<dbReference type="Pfam" id="PF20806">
    <property type="entry name" value="Integrin_A_Ig_3"/>
    <property type="match status" value="1"/>
</dbReference>
<dbReference type="Gene3D" id="2.60.40.1460">
    <property type="entry name" value="Integrin domains. Chain A, domain 2"/>
    <property type="match status" value="1"/>
</dbReference>
<evidence type="ECO:0000256" key="10">
    <source>
        <dbReference type="ARBA" id="ARBA00023037"/>
    </source>
</evidence>
<dbReference type="SMART" id="SM00191">
    <property type="entry name" value="Int_alpha"/>
    <property type="match status" value="5"/>
</dbReference>
<evidence type="ECO:0000259" key="17">
    <source>
        <dbReference type="PROSITE" id="PS50234"/>
    </source>
</evidence>
<keyword evidence="7" id="KW-0106">Calcium</keyword>
<dbReference type="PROSITE" id="PS50234">
    <property type="entry name" value="VWFA"/>
    <property type="match status" value="1"/>
</dbReference>
<proteinExistence type="inferred from homology"/>
<dbReference type="InterPro" id="IPR036465">
    <property type="entry name" value="vWFA_dom_sf"/>
</dbReference>
<comment type="subcellular location">
    <subcellularLocation>
        <location evidence="1 16">Membrane</location>
        <topology evidence="1 16">Single-pass type I membrane protein</topology>
    </subcellularLocation>
</comment>
<dbReference type="SUPFAM" id="SSF69318">
    <property type="entry name" value="Integrin alpha N-terminal domain"/>
    <property type="match status" value="1"/>
</dbReference>
<dbReference type="Pfam" id="PF00092">
    <property type="entry name" value="VWA"/>
    <property type="match status" value="1"/>
</dbReference>
<evidence type="ECO:0000256" key="5">
    <source>
        <dbReference type="ARBA" id="ARBA00022729"/>
    </source>
</evidence>
<dbReference type="Gene3D" id="1.20.5.930">
    <property type="entry name" value="Bicelle-embedded integrin alpha(iib) transmembrane segment"/>
    <property type="match status" value="1"/>
</dbReference>
<comment type="similarity">
    <text evidence="2 16">Belongs to the integrin alpha chain family.</text>
</comment>
<keyword evidence="13 16" id="KW-0675">Receptor</keyword>
<feature type="transmembrane region" description="Helical" evidence="16">
    <location>
        <begin position="1201"/>
        <end position="1228"/>
    </location>
</feature>
<dbReference type="Proteomes" id="UP001642483">
    <property type="component" value="Unassembled WGS sequence"/>
</dbReference>
<feature type="repeat" description="FG-GAP" evidence="15">
    <location>
        <begin position="620"/>
        <end position="681"/>
    </location>
</feature>
<dbReference type="InterPro" id="IPR013517">
    <property type="entry name" value="FG-GAP"/>
</dbReference>
<keyword evidence="14" id="KW-0325">Glycoprotein</keyword>
<evidence type="ECO:0000256" key="16">
    <source>
        <dbReference type="RuleBase" id="RU003762"/>
    </source>
</evidence>
<dbReference type="PANTHER" id="PTHR23220:SF133">
    <property type="entry name" value="INTEGRIN ALPHA-PS2"/>
    <property type="match status" value="1"/>
</dbReference>
<dbReference type="InterPro" id="IPR002035">
    <property type="entry name" value="VWF_A"/>
</dbReference>
<feature type="domain" description="VWFA" evidence="17">
    <location>
        <begin position="177"/>
        <end position="350"/>
    </location>
</feature>
<comment type="caution">
    <text evidence="18">The sequence shown here is derived from an EMBL/GenBank/DDBJ whole genome shotgun (WGS) entry which is preliminary data.</text>
</comment>
<dbReference type="Gene3D" id="3.40.50.410">
    <property type="entry name" value="von Willebrand factor, type A domain"/>
    <property type="match status" value="1"/>
</dbReference>
<dbReference type="Gene3D" id="2.60.40.1530">
    <property type="entry name" value="ntegrin, alpha v. Chain A, domain 4"/>
    <property type="match status" value="1"/>
</dbReference>
<keyword evidence="12" id="KW-1015">Disulfide bond</keyword>
<feature type="repeat" description="FG-GAP" evidence="15">
    <location>
        <begin position="555"/>
        <end position="616"/>
    </location>
</feature>
<evidence type="ECO:0000256" key="12">
    <source>
        <dbReference type="ARBA" id="ARBA00023157"/>
    </source>
</evidence>
<dbReference type="Gene3D" id="2.130.10.130">
    <property type="entry name" value="Integrin alpha, N-terminal"/>
    <property type="match status" value="1"/>
</dbReference>
<evidence type="ECO:0000256" key="4">
    <source>
        <dbReference type="ARBA" id="ARBA00022723"/>
    </source>
</evidence>
<feature type="chain" id="PRO_5045003249" description="VWFA domain-containing protein" evidence="16">
    <location>
        <begin position="24"/>
        <end position="1251"/>
    </location>
</feature>
<dbReference type="InterPro" id="IPR048286">
    <property type="entry name" value="Integrin_alpha_Ig-like_3"/>
</dbReference>
<evidence type="ECO:0000313" key="19">
    <source>
        <dbReference type="Proteomes" id="UP001642483"/>
    </source>
</evidence>
<dbReference type="PROSITE" id="PS51470">
    <property type="entry name" value="FG_GAP"/>
    <property type="match status" value="3"/>
</dbReference>
<dbReference type="Pfam" id="PF01839">
    <property type="entry name" value="FG-GAP"/>
    <property type="match status" value="3"/>
</dbReference>
<reference evidence="18 19" key="1">
    <citation type="submission" date="2024-02" db="EMBL/GenBank/DDBJ databases">
        <authorList>
            <person name="Daric V."/>
            <person name="Darras S."/>
        </authorList>
    </citation>
    <scope>NUCLEOTIDE SEQUENCE [LARGE SCALE GENOMIC DNA]</scope>
</reference>
<dbReference type="CDD" id="cd01450">
    <property type="entry name" value="vWFA_subfamily_ECM"/>
    <property type="match status" value="1"/>
</dbReference>
<dbReference type="SUPFAM" id="SSF69179">
    <property type="entry name" value="Integrin domains"/>
    <property type="match status" value="1"/>
</dbReference>
<evidence type="ECO:0000313" key="18">
    <source>
        <dbReference type="EMBL" id="CAK8675177.1"/>
    </source>
</evidence>
<evidence type="ECO:0000256" key="15">
    <source>
        <dbReference type="PROSITE-ProRule" id="PRU00803"/>
    </source>
</evidence>
<dbReference type="Gene3D" id="2.60.40.1510">
    <property type="entry name" value="ntegrin, alpha v. Chain A, domain 3"/>
    <property type="match status" value="1"/>
</dbReference>
<evidence type="ECO:0000256" key="1">
    <source>
        <dbReference type="ARBA" id="ARBA00004479"/>
    </source>
</evidence>
<keyword evidence="8 16" id="KW-0130">Cell adhesion</keyword>
<feature type="repeat" description="FG-GAP" evidence="15">
    <location>
        <begin position="489"/>
        <end position="550"/>
    </location>
</feature>
<evidence type="ECO:0000256" key="6">
    <source>
        <dbReference type="ARBA" id="ARBA00022737"/>
    </source>
</evidence>
<dbReference type="InterPro" id="IPR028994">
    <property type="entry name" value="Integrin_alpha_N"/>
</dbReference>
<dbReference type="InterPro" id="IPR013519">
    <property type="entry name" value="Int_alpha_beta-p"/>
</dbReference>
<keyword evidence="10 16" id="KW-0401">Integrin</keyword>
<keyword evidence="11 16" id="KW-0472">Membrane</keyword>
<keyword evidence="6" id="KW-0677">Repeat</keyword>
<keyword evidence="9 16" id="KW-1133">Transmembrane helix</keyword>
<keyword evidence="5 16" id="KW-0732">Signal</keyword>
<accession>A0ABP0F659</accession>